<sequence length="274" mass="30858">MKLKNTYRKFRHWIGVGIRVHWLKTFYLNFKLLPINQAIHFPFVVVGKVHLRSLIGKVEFQCPVCFGTVIIGKDVDNMPISYMPAQIFLQGKLVVKGTCIINQSASVVVWPQAVMELGEGVLICSGVLLKAVHHVTVGKYAMISSGCFIMDSNIHCIRDTETGVVSNPTQSIQIGDYCWLSMNTSILGGGELPNCSITTRYALLNKAYGEADSGCIFAGMPAKIVRRNKQRVISFEREREITQYFIDNPEAKTRFYFKGIEEISKNELKDFFSC</sequence>
<gene>
    <name evidence="1" type="ORF">HMPREF9446_00464</name>
</gene>
<dbReference type="RefSeq" id="WP_009123724.1">
    <property type="nucleotide sequence ID" value="NZ_GL882610.1"/>
</dbReference>
<dbReference type="SUPFAM" id="SSF51161">
    <property type="entry name" value="Trimeric LpxA-like enzymes"/>
    <property type="match status" value="1"/>
</dbReference>
<dbReference type="InterPro" id="IPR011004">
    <property type="entry name" value="Trimer_LpxA-like_sf"/>
</dbReference>
<reference evidence="1 2" key="1">
    <citation type="submission" date="2011-02" db="EMBL/GenBank/DDBJ databases">
        <authorList>
            <person name="Weinstock G."/>
            <person name="Sodergren E."/>
            <person name="Clifton S."/>
            <person name="Fulton L."/>
            <person name="Fulton B."/>
            <person name="Courtney L."/>
            <person name="Fronick C."/>
            <person name="Harrison M."/>
            <person name="Strong C."/>
            <person name="Farmer C."/>
            <person name="Delahaunty K."/>
            <person name="Markovic C."/>
            <person name="Hall O."/>
            <person name="Minx P."/>
            <person name="Tomlinson C."/>
            <person name="Mitreva M."/>
            <person name="Hou S."/>
            <person name="Chen J."/>
            <person name="Wollam A."/>
            <person name="Pepin K.H."/>
            <person name="Johnson M."/>
            <person name="Bhonagiri V."/>
            <person name="Zhang X."/>
            <person name="Suruliraj S."/>
            <person name="Warren W."/>
            <person name="Chinwalla A."/>
            <person name="Mardis E.R."/>
            <person name="Wilson R.K."/>
        </authorList>
    </citation>
    <scope>NUCLEOTIDE SEQUENCE [LARGE SCALE GENOMIC DNA]</scope>
    <source>
        <strain evidence="1 2">YIT 12057</strain>
    </source>
</reference>
<protein>
    <submittedName>
        <fullName evidence="1">Conserved domain protein</fullName>
    </submittedName>
</protein>
<accession>F3PP24</accession>
<keyword evidence="2" id="KW-1185">Reference proteome</keyword>
<dbReference type="STRING" id="763034.HMPREF9446_00464"/>
<proteinExistence type="predicted"/>
<evidence type="ECO:0000313" key="1">
    <source>
        <dbReference type="EMBL" id="EGF59392.1"/>
    </source>
</evidence>
<dbReference type="GeneID" id="86048263"/>
<dbReference type="Gene3D" id="2.160.10.10">
    <property type="entry name" value="Hexapeptide repeat proteins"/>
    <property type="match status" value="1"/>
</dbReference>
<dbReference type="eggNOG" id="COG0110">
    <property type="taxonomic scope" value="Bacteria"/>
</dbReference>
<dbReference type="Proteomes" id="UP000003416">
    <property type="component" value="Unassembled WGS sequence"/>
</dbReference>
<evidence type="ECO:0000313" key="2">
    <source>
        <dbReference type="Proteomes" id="UP000003416"/>
    </source>
</evidence>
<comment type="caution">
    <text evidence="1">The sequence shown here is derived from an EMBL/GenBank/DDBJ whole genome shotgun (WGS) entry which is preliminary data.</text>
</comment>
<name>F3PP24_9BACE</name>
<dbReference type="AlphaFoldDB" id="F3PP24"/>
<dbReference type="HOGENOM" id="CLU_051638_6_1_10"/>
<dbReference type="EMBL" id="AFBN01000009">
    <property type="protein sequence ID" value="EGF59392.1"/>
    <property type="molecule type" value="Genomic_DNA"/>
</dbReference>
<organism evidence="1 2">
    <name type="scientific">Bacteroides fluxus YIT 12057</name>
    <dbReference type="NCBI Taxonomy" id="763034"/>
    <lineage>
        <taxon>Bacteria</taxon>
        <taxon>Pseudomonadati</taxon>
        <taxon>Bacteroidota</taxon>
        <taxon>Bacteroidia</taxon>
        <taxon>Bacteroidales</taxon>
        <taxon>Bacteroidaceae</taxon>
        <taxon>Bacteroides</taxon>
    </lineage>
</organism>